<reference evidence="9 10" key="1">
    <citation type="submission" date="2024-01" db="EMBL/GenBank/DDBJ databases">
        <title>Genome assemblies of Stephania.</title>
        <authorList>
            <person name="Yang L."/>
        </authorList>
    </citation>
    <scope>NUCLEOTIDE SEQUENCE [LARGE SCALE GENOMIC DNA]</scope>
    <source>
        <strain evidence="9">JXDWG</strain>
        <tissue evidence="9">Leaf</tissue>
    </source>
</reference>
<feature type="region of interest" description="Disordered" evidence="7">
    <location>
        <begin position="1"/>
        <end position="21"/>
    </location>
</feature>
<protein>
    <recommendedName>
        <fullName evidence="8">BHLH domain-containing protein</fullName>
    </recommendedName>
</protein>
<dbReference type="GO" id="GO:0000978">
    <property type="term" value="F:RNA polymerase II cis-regulatory region sequence-specific DNA binding"/>
    <property type="evidence" value="ECO:0007669"/>
    <property type="project" value="TreeGrafter"/>
</dbReference>
<dbReference type="PANTHER" id="PTHR16223">
    <property type="entry name" value="TRANSCRIPTION FACTOR BHLH83-RELATED"/>
    <property type="match status" value="1"/>
</dbReference>
<dbReference type="SUPFAM" id="SSF47459">
    <property type="entry name" value="HLH, helix-loop-helix DNA-binding domain"/>
    <property type="match status" value="1"/>
</dbReference>
<evidence type="ECO:0000256" key="6">
    <source>
        <dbReference type="SAM" id="Coils"/>
    </source>
</evidence>
<dbReference type="GO" id="GO:0000981">
    <property type="term" value="F:DNA-binding transcription factor activity, RNA polymerase II-specific"/>
    <property type="evidence" value="ECO:0007669"/>
    <property type="project" value="TreeGrafter"/>
</dbReference>
<dbReference type="InterPro" id="IPR036638">
    <property type="entry name" value="HLH_DNA-bd_sf"/>
</dbReference>
<dbReference type="EMBL" id="JBBNAG010000004">
    <property type="protein sequence ID" value="KAK9141368.1"/>
    <property type="molecule type" value="Genomic_DNA"/>
</dbReference>
<dbReference type="SMART" id="SM00353">
    <property type="entry name" value="HLH"/>
    <property type="match status" value="1"/>
</dbReference>
<keyword evidence="4" id="KW-0804">Transcription</keyword>
<evidence type="ECO:0000313" key="10">
    <source>
        <dbReference type="Proteomes" id="UP001419268"/>
    </source>
</evidence>
<proteinExistence type="predicted"/>
<feature type="domain" description="BHLH" evidence="8">
    <location>
        <begin position="273"/>
        <end position="323"/>
    </location>
</feature>
<organism evidence="9 10">
    <name type="scientific">Stephania cephalantha</name>
    <dbReference type="NCBI Taxonomy" id="152367"/>
    <lineage>
        <taxon>Eukaryota</taxon>
        <taxon>Viridiplantae</taxon>
        <taxon>Streptophyta</taxon>
        <taxon>Embryophyta</taxon>
        <taxon>Tracheophyta</taxon>
        <taxon>Spermatophyta</taxon>
        <taxon>Magnoliopsida</taxon>
        <taxon>Ranunculales</taxon>
        <taxon>Menispermaceae</taxon>
        <taxon>Menispermoideae</taxon>
        <taxon>Cissampelideae</taxon>
        <taxon>Stephania</taxon>
    </lineage>
</organism>
<evidence type="ECO:0000256" key="3">
    <source>
        <dbReference type="ARBA" id="ARBA00023125"/>
    </source>
</evidence>
<evidence type="ECO:0000256" key="1">
    <source>
        <dbReference type="ARBA" id="ARBA00004123"/>
    </source>
</evidence>
<feature type="region of interest" description="Disordered" evidence="7">
    <location>
        <begin position="174"/>
        <end position="197"/>
    </location>
</feature>
<dbReference type="InterPro" id="IPR011598">
    <property type="entry name" value="bHLH_dom"/>
</dbReference>
<feature type="coiled-coil region" evidence="6">
    <location>
        <begin position="313"/>
        <end position="340"/>
    </location>
</feature>
<evidence type="ECO:0000256" key="2">
    <source>
        <dbReference type="ARBA" id="ARBA00023015"/>
    </source>
</evidence>
<dbReference type="GO" id="GO:0046983">
    <property type="term" value="F:protein dimerization activity"/>
    <property type="evidence" value="ECO:0007669"/>
    <property type="project" value="InterPro"/>
</dbReference>
<dbReference type="PROSITE" id="PS50888">
    <property type="entry name" value="BHLH"/>
    <property type="match status" value="1"/>
</dbReference>
<dbReference type="PANTHER" id="PTHR16223:SF177">
    <property type="entry name" value="TRANSCRIPTION FACTOR BHLH129"/>
    <property type="match status" value="1"/>
</dbReference>
<dbReference type="Gene3D" id="4.10.280.10">
    <property type="entry name" value="Helix-loop-helix DNA-binding domain"/>
    <property type="match status" value="1"/>
</dbReference>
<keyword evidence="3" id="KW-0238">DNA-binding</keyword>
<keyword evidence="2" id="KW-0805">Transcription regulation</keyword>
<keyword evidence="6" id="KW-0175">Coiled coil</keyword>
<dbReference type="GO" id="GO:0005634">
    <property type="term" value="C:nucleus"/>
    <property type="evidence" value="ECO:0007669"/>
    <property type="project" value="UniProtKB-SubCell"/>
</dbReference>
<dbReference type="FunFam" id="4.10.280.10:FF:000021">
    <property type="entry name" value="Transcription factor bHLH130 family"/>
    <property type="match status" value="1"/>
</dbReference>
<keyword evidence="10" id="KW-1185">Reference proteome</keyword>
<name>A0AAP0PDV5_9MAGN</name>
<comment type="subcellular location">
    <subcellularLocation>
        <location evidence="1">Nucleus</location>
    </subcellularLocation>
</comment>
<evidence type="ECO:0000256" key="7">
    <source>
        <dbReference type="SAM" id="MobiDB-lite"/>
    </source>
</evidence>
<gene>
    <name evidence="9" type="ORF">Scep_011049</name>
</gene>
<keyword evidence="5" id="KW-0539">Nucleus</keyword>
<accession>A0AAP0PDV5</accession>
<dbReference type="AlphaFoldDB" id="A0AAP0PDV5"/>
<sequence length="345" mass="36587">MYPASQQGQGPQGHIGGNLSRYGSAPSSFLSTVVDSVLGSDADSISAVGSDPLIAPYFSDSTSSDKPSASSLDRSYGFPAQHIPSSSSAAAAAADNIHSSAAFRGGGGGGGPSPLIRHSSSPAGFFNHHLSLVADKGGLNSYGSQVRNDGHGIPNGRLKTQLSFTRQESLPQISEVSESIAEGSSSDEAQHNLGQSYGSGNFSMGSWDNNTIMFSAPPSKGAKDINGDIAAALSGMDSDSQFSLPRTGMSNFEKLLQLQKDSVPCKIRAKRGFATHPRSIAERERRSRISRKMKKLEELVPNMDKQTSNADMLDLAIQYIKNLQNEVQRLNQEKENCTCGVKKES</sequence>
<evidence type="ECO:0000313" key="9">
    <source>
        <dbReference type="EMBL" id="KAK9141368.1"/>
    </source>
</evidence>
<evidence type="ECO:0000259" key="8">
    <source>
        <dbReference type="PROSITE" id="PS50888"/>
    </source>
</evidence>
<comment type="caution">
    <text evidence="9">The sequence shown here is derived from an EMBL/GenBank/DDBJ whole genome shotgun (WGS) entry which is preliminary data.</text>
</comment>
<evidence type="ECO:0000256" key="5">
    <source>
        <dbReference type="ARBA" id="ARBA00023242"/>
    </source>
</evidence>
<dbReference type="InterPro" id="IPR045843">
    <property type="entry name" value="IND-like"/>
</dbReference>
<dbReference type="Proteomes" id="UP001419268">
    <property type="component" value="Unassembled WGS sequence"/>
</dbReference>
<evidence type="ECO:0000256" key="4">
    <source>
        <dbReference type="ARBA" id="ARBA00023163"/>
    </source>
</evidence>
<dbReference type="Pfam" id="PF00010">
    <property type="entry name" value="HLH"/>
    <property type="match status" value="1"/>
</dbReference>